<organism evidence="1 4">
    <name type="scientific">Yersinia pekkanenii</name>
    <dbReference type="NCBI Taxonomy" id="1288385"/>
    <lineage>
        <taxon>Bacteria</taxon>
        <taxon>Pseudomonadati</taxon>
        <taxon>Pseudomonadota</taxon>
        <taxon>Gammaproteobacteria</taxon>
        <taxon>Enterobacterales</taxon>
        <taxon>Yersiniaceae</taxon>
        <taxon>Yersinia</taxon>
    </lineage>
</organism>
<proteinExistence type="predicted"/>
<dbReference type="EMBL" id="CQAZ01000014">
    <property type="protein sequence ID" value="CNH67830.1"/>
    <property type="molecule type" value="Genomic_DNA"/>
</dbReference>
<reference evidence="1" key="1">
    <citation type="submission" date="2015-03" db="EMBL/GenBank/DDBJ databases">
        <authorList>
            <person name="Murphy D."/>
        </authorList>
    </citation>
    <scope>NUCLEOTIDE SEQUENCE [LARGE SCALE GENOMIC DNA]</scope>
    <source>
        <strain evidence="1">A125KOH2</strain>
    </source>
</reference>
<accession>A0A0T9PIX0</accession>
<sequence length="182" mass="19976">MKAIEELICSKYKGVVAPAPANSKACSPLVQQSIFQLASIIKSAGSDPSDITTAIWAAHYRKPERSADEITDLTMNIIGNHCMDFLPTDVWPETLDGVFQFELGVLVDEFYSVNPLPGKIAKAVLAAGYRLNESIAAQRATERDIAVDEMHVMYVNAPDTTSVRQYLEMLYDAGYRKGVTNG</sequence>
<dbReference type="AlphaFoldDB" id="A0A0T9PIX0"/>
<dbReference type="EMBL" id="CWJL01000092">
    <property type="protein sequence ID" value="CRY69700.1"/>
    <property type="molecule type" value="Genomic_DNA"/>
</dbReference>
<reference evidence="2 3" key="3">
    <citation type="submission" date="2015-03" db="EMBL/GenBank/DDBJ databases">
        <authorList>
            <consortium name="Pathogen Informatics"/>
            <person name="Murphy D."/>
        </authorList>
    </citation>
    <scope>NUCLEOTIDE SEQUENCE [LARGE SCALE GENOMIC DNA]</scope>
    <source>
        <strain evidence="2">Type strain: CIP110230</strain>
        <strain evidence="3">type strain: CIP110230</strain>
    </source>
</reference>
<dbReference type="OrthoDB" id="6457712at2"/>
<evidence type="ECO:0000313" key="2">
    <source>
        <dbReference type="EMBL" id="CRY69700.1"/>
    </source>
</evidence>
<dbReference type="RefSeq" id="WP_049612488.1">
    <property type="nucleotide sequence ID" value="NZ_CAWMMU010000092.1"/>
</dbReference>
<gene>
    <name evidence="1" type="ORF">ERS008529_01826</name>
    <name evidence="2" type="ORF">ERS137968_04856</name>
</gene>
<dbReference type="Proteomes" id="UP000045840">
    <property type="component" value="Unassembled WGS sequence"/>
</dbReference>
<evidence type="ECO:0000313" key="4">
    <source>
        <dbReference type="Proteomes" id="UP000045840"/>
    </source>
</evidence>
<evidence type="ECO:0000313" key="1">
    <source>
        <dbReference type="EMBL" id="CNH67830.1"/>
    </source>
</evidence>
<dbReference type="Proteomes" id="UP000044625">
    <property type="component" value="Unassembled WGS sequence"/>
</dbReference>
<evidence type="ECO:0000313" key="3">
    <source>
        <dbReference type="Proteomes" id="UP000044625"/>
    </source>
</evidence>
<name>A0A0T9PIX0_9GAMM</name>
<protein>
    <submittedName>
        <fullName evidence="1">Uncharacterized protein</fullName>
    </submittedName>
</protein>
<dbReference type="STRING" id="1288385.ERS137968_04856"/>
<reference evidence="4" key="2">
    <citation type="submission" date="2015-03" db="EMBL/GenBank/DDBJ databases">
        <authorList>
            <consortium name="Pathogen Informatics"/>
        </authorList>
    </citation>
    <scope>NUCLEOTIDE SEQUENCE [LARGE SCALE GENOMIC DNA]</scope>
    <source>
        <strain evidence="4">A125KOH2</strain>
    </source>
</reference>
<keyword evidence="3" id="KW-1185">Reference proteome</keyword>